<keyword evidence="3" id="KW-1185">Reference proteome</keyword>
<sequence>MTKPYLDLPAQYLAQVRTILQTYVPEYEVWAYGSRVRGEAFAASDLDLVVRNPRHLSQPCDHIVALREAFVASNLPIRVDVVDWARIPPSFHHEIERGYVVVQPAMSTDNVRED</sequence>
<dbReference type="Pfam" id="PF01909">
    <property type="entry name" value="NTP_transf_2"/>
    <property type="match status" value="1"/>
</dbReference>
<evidence type="ECO:0000313" key="3">
    <source>
        <dbReference type="Proteomes" id="UP000002008"/>
    </source>
</evidence>
<dbReference type="Gene3D" id="3.30.460.10">
    <property type="entry name" value="Beta Polymerase, domain 2"/>
    <property type="match status" value="1"/>
</dbReference>
<name>A9WDV5_CHLAA</name>
<dbReference type="KEGG" id="cau:Caur_1899"/>
<dbReference type="SUPFAM" id="SSF81301">
    <property type="entry name" value="Nucleotidyltransferase"/>
    <property type="match status" value="1"/>
</dbReference>
<gene>
    <name evidence="2" type="ordered locus">Caur_1899</name>
</gene>
<reference evidence="3" key="1">
    <citation type="journal article" date="2011" name="BMC Genomics">
        <title>Complete genome sequence of the filamentous anoxygenic phototrophic bacterium Chloroflexus aurantiacus.</title>
        <authorList>
            <person name="Tang K.H."/>
            <person name="Barry K."/>
            <person name="Chertkov O."/>
            <person name="Dalin E."/>
            <person name="Han C.S."/>
            <person name="Hauser L.J."/>
            <person name="Honchak B.M."/>
            <person name="Karbach L.E."/>
            <person name="Land M.L."/>
            <person name="Lapidus A."/>
            <person name="Larimer F.W."/>
            <person name="Mikhailova N."/>
            <person name="Pitluck S."/>
            <person name="Pierson B.K."/>
            <person name="Blankenship R.E."/>
        </authorList>
    </citation>
    <scope>NUCLEOTIDE SEQUENCE [LARGE SCALE GENOMIC DNA]</scope>
    <source>
        <strain evidence="3">ATCC 29366 / DSM 635 / J-10-fl</strain>
    </source>
</reference>
<dbReference type="eggNOG" id="COG5260">
    <property type="taxonomic scope" value="Bacteria"/>
</dbReference>
<evidence type="ECO:0000259" key="1">
    <source>
        <dbReference type="Pfam" id="PF01909"/>
    </source>
</evidence>
<organism evidence="2 3">
    <name type="scientific">Chloroflexus aurantiacus (strain ATCC 29366 / DSM 635 / J-10-fl)</name>
    <dbReference type="NCBI Taxonomy" id="324602"/>
    <lineage>
        <taxon>Bacteria</taxon>
        <taxon>Bacillati</taxon>
        <taxon>Chloroflexota</taxon>
        <taxon>Chloroflexia</taxon>
        <taxon>Chloroflexales</taxon>
        <taxon>Chloroflexineae</taxon>
        <taxon>Chloroflexaceae</taxon>
        <taxon>Chloroflexus</taxon>
    </lineage>
</organism>
<dbReference type="AlphaFoldDB" id="A9WDV5"/>
<dbReference type="CDD" id="cd05403">
    <property type="entry name" value="NT_KNTase_like"/>
    <property type="match status" value="1"/>
</dbReference>
<protein>
    <submittedName>
        <fullName evidence="2">DNA polymerase beta domain protein region</fullName>
    </submittedName>
</protein>
<evidence type="ECO:0000313" key="2">
    <source>
        <dbReference type="EMBL" id="ABY35114.1"/>
    </source>
</evidence>
<dbReference type="EMBL" id="CP000909">
    <property type="protein sequence ID" value="ABY35114.1"/>
    <property type="molecule type" value="Genomic_DNA"/>
</dbReference>
<accession>A9WDV5</accession>
<feature type="domain" description="Polymerase nucleotidyl transferase" evidence="1">
    <location>
        <begin position="14"/>
        <end position="90"/>
    </location>
</feature>
<dbReference type="GO" id="GO:0016779">
    <property type="term" value="F:nucleotidyltransferase activity"/>
    <property type="evidence" value="ECO:0007669"/>
    <property type="project" value="InterPro"/>
</dbReference>
<dbReference type="RefSeq" id="WP_012257768.1">
    <property type="nucleotide sequence ID" value="NC_010175.1"/>
</dbReference>
<dbReference type="InterPro" id="IPR043519">
    <property type="entry name" value="NT_sf"/>
</dbReference>
<dbReference type="EnsemblBacteria" id="ABY35114">
    <property type="protein sequence ID" value="ABY35114"/>
    <property type="gene ID" value="Caur_1899"/>
</dbReference>
<dbReference type="Proteomes" id="UP000002008">
    <property type="component" value="Chromosome"/>
</dbReference>
<proteinExistence type="predicted"/>
<dbReference type="PATRIC" id="fig|324602.8.peg.2168"/>
<dbReference type="HOGENOM" id="CLU_130257_5_2_0"/>
<dbReference type="STRING" id="324602.Caur_1899"/>
<dbReference type="InterPro" id="IPR002934">
    <property type="entry name" value="Polymerase_NTP_transf_dom"/>
</dbReference>
<dbReference type="InParanoid" id="A9WDV5"/>